<proteinExistence type="predicted"/>
<dbReference type="AlphaFoldDB" id="A0AAW1WRW2"/>
<name>A0AAW1WRW2_RUBAR</name>
<dbReference type="EMBL" id="JBEDUW010000001">
    <property type="protein sequence ID" value="KAK9951278.1"/>
    <property type="molecule type" value="Genomic_DNA"/>
</dbReference>
<accession>A0AAW1WRW2</accession>
<dbReference type="EMBL" id="JBEDUW010000005">
    <property type="protein sequence ID" value="KAK9926072.1"/>
    <property type="molecule type" value="Genomic_DNA"/>
</dbReference>
<dbReference type="Proteomes" id="UP001457282">
    <property type="component" value="Unassembled WGS sequence"/>
</dbReference>
<reference evidence="3 5" key="1">
    <citation type="journal article" date="2023" name="G3 (Bethesda)">
        <title>A chromosome-length genome assembly and annotation of blackberry (Rubus argutus, cv. 'Hillquist').</title>
        <authorList>
            <person name="Bruna T."/>
            <person name="Aryal R."/>
            <person name="Dudchenko O."/>
            <person name="Sargent D.J."/>
            <person name="Mead D."/>
            <person name="Buti M."/>
            <person name="Cavallini A."/>
            <person name="Hytonen T."/>
            <person name="Andres J."/>
            <person name="Pham M."/>
            <person name="Weisz D."/>
            <person name="Mascagni F."/>
            <person name="Usai G."/>
            <person name="Natali L."/>
            <person name="Bassil N."/>
            <person name="Fernandez G.E."/>
            <person name="Lomsadze A."/>
            <person name="Armour M."/>
            <person name="Olukolu B."/>
            <person name="Poorten T."/>
            <person name="Britton C."/>
            <person name="Davik J."/>
            <person name="Ashrafi H."/>
            <person name="Aiden E.L."/>
            <person name="Borodovsky M."/>
            <person name="Worthington M."/>
        </authorList>
    </citation>
    <scope>NUCLEOTIDE SEQUENCE [LARGE SCALE GENOMIC DNA]</scope>
    <source>
        <strain evidence="3">PI 553951</strain>
    </source>
</reference>
<comment type="caution">
    <text evidence="3">The sequence shown here is derived from an EMBL/GenBank/DDBJ whole genome shotgun (WGS) entry which is preliminary data.</text>
</comment>
<evidence type="ECO:0000313" key="3">
    <source>
        <dbReference type="EMBL" id="KAK9926072.1"/>
    </source>
</evidence>
<evidence type="ECO:0000256" key="1">
    <source>
        <dbReference type="SAM" id="MobiDB-lite"/>
    </source>
</evidence>
<organism evidence="3 5">
    <name type="scientific">Rubus argutus</name>
    <name type="common">Southern blackberry</name>
    <dbReference type="NCBI Taxonomy" id="59490"/>
    <lineage>
        <taxon>Eukaryota</taxon>
        <taxon>Viridiplantae</taxon>
        <taxon>Streptophyta</taxon>
        <taxon>Embryophyta</taxon>
        <taxon>Tracheophyta</taxon>
        <taxon>Spermatophyta</taxon>
        <taxon>Magnoliopsida</taxon>
        <taxon>eudicotyledons</taxon>
        <taxon>Gunneridae</taxon>
        <taxon>Pentapetalae</taxon>
        <taxon>rosids</taxon>
        <taxon>fabids</taxon>
        <taxon>Rosales</taxon>
        <taxon>Rosaceae</taxon>
        <taxon>Rosoideae</taxon>
        <taxon>Rosoideae incertae sedis</taxon>
        <taxon>Rubus</taxon>
    </lineage>
</organism>
<protein>
    <submittedName>
        <fullName evidence="3">Uncharacterized protein</fullName>
    </submittedName>
</protein>
<sequence>MWRLNYRLGSGHGLNASTARDRNWNPVGLGSTETSAREGFDAGRGLGATEWSRLCFGDGAEDWRWRQWTRRELGGTVQVAVAEQSRRRRLESSARSGGNSGVELPELISLIELGCF</sequence>
<dbReference type="EMBL" id="JBEDUW010000005">
    <property type="protein sequence ID" value="KAK9926071.1"/>
    <property type="molecule type" value="Genomic_DNA"/>
</dbReference>
<keyword evidence="5" id="KW-1185">Reference proteome</keyword>
<feature type="region of interest" description="Disordered" evidence="1">
    <location>
        <begin position="19"/>
        <end position="41"/>
    </location>
</feature>
<evidence type="ECO:0000313" key="2">
    <source>
        <dbReference type="EMBL" id="KAK9926071.1"/>
    </source>
</evidence>
<evidence type="ECO:0000313" key="4">
    <source>
        <dbReference type="EMBL" id="KAK9951278.1"/>
    </source>
</evidence>
<gene>
    <name evidence="4" type="ORF">M0R45_006733</name>
    <name evidence="2" type="ORF">M0R45_023324</name>
    <name evidence="3" type="ORF">M0R45_023325</name>
</gene>
<evidence type="ECO:0000313" key="5">
    <source>
        <dbReference type="Proteomes" id="UP001457282"/>
    </source>
</evidence>